<reference evidence="1 2" key="1">
    <citation type="journal article" date="2019" name="Commun. Biol.">
        <title>The bagworm genome reveals a unique fibroin gene that provides high tensile strength.</title>
        <authorList>
            <person name="Kono N."/>
            <person name="Nakamura H."/>
            <person name="Ohtoshi R."/>
            <person name="Tomita M."/>
            <person name="Numata K."/>
            <person name="Arakawa K."/>
        </authorList>
    </citation>
    <scope>NUCLEOTIDE SEQUENCE [LARGE SCALE GENOMIC DNA]</scope>
</reference>
<dbReference type="EMBL" id="BGZK01000483">
    <property type="protein sequence ID" value="GBP46430.1"/>
    <property type="molecule type" value="Genomic_DNA"/>
</dbReference>
<name>A0A4C1W696_EUMVA</name>
<comment type="caution">
    <text evidence="1">The sequence shown here is derived from an EMBL/GenBank/DDBJ whole genome shotgun (WGS) entry which is preliminary data.</text>
</comment>
<evidence type="ECO:0000313" key="2">
    <source>
        <dbReference type="Proteomes" id="UP000299102"/>
    </source>
</evidence>
<keyword evidence="2" id="KW-1185">Reference proteome</keyword>
<protein>
    <submittedName>
        <fullName evidence="1">Uncharacterized protein</fullName>
    </submittedName>
</protein>
<dbReference type="AlphaFoldDB" id="A0A4C1W696"/>
<accession>A0A4C1W696</accession>
<sequence length="205" mass="23329">MSRPRRDAAVCSSLLIFKRKRLLRPPQFQRLQYESAAVPAPIQINVLLRLERNFFFNVYDSSDFLLRYELGIAARSPRDIYIRKCYTISCKREVPPSPADGNPYRRDVRPVTDTSIDGHSFVSFYHEPHTIDVVGHRHRRTSVTQIVSQISATSFKLIKPVIDSGIKNIKKNPAVYAMMSMALIRALGLRGGASETVCRLQYDSG</sequence>
<evidence type="ECO:0000313" key="1">
    <source>
        <dbReference type="EMBL" id="GBP46430.1"/>
    </source>
</evidence>
<organism evidence="1 2">
    <name type="scientific">Eumeta variegata</name>
    <name type="common">Bagworm moth</name>
    <name type="synonym">Eumeta japonica</name>
    <dbReference type="NCBI Taxonomy" id="151549"/>
    <lineage>
        <taxon>Eukaryota</taxon>
        <taxon>Metazoa</taxon>
        <taxon>Ecdysozoa</taxon>
        <taxon>Arthropoda</taxon>
        <taxon>Hexapoda</taxon>
        <taxon>Insecta</taxon>
        <taxon>Pterygota</taxon>
        <taxon>Neoptera</taxon>
        <taxon>Endopterygota</taxon>
        <taxon>Lepidoptera</taxon>
        <taxon>Glossata</taxon>
        <taxon>Ditrysia</taxon>
        <taxon>Tineoidea</taxon>
        <taxon>Psychidae</taxon>
        <taxon>Oiketicinae</taxon>
        <taxon>Eumeta</taxon>
    </lineage>
</organism>
<gene>
    <name evidence="1" type="ORF">EVAR_95130_1</name>
</gene>
<dbReference type="Proteomes" id="UP000299102">
    <property type="component" value="Unassembled WGS sequence"/>
</dbReference>
<proteinExistence type="predicted"/>